<keyword evidence="1" id="KW-1133">Transmembrane helix</keyword>
<dbReference type="Proteomes" id="UP000197587">
    <property type="component" value="Unassembled WGS sequence"/>
</dbReference>
<accession>A0A246BAT5</accession>
<reference evidence="2 3" key="1">
    <citation type="submission" date="2014-01" db="EMBL/GenBank/DDBJ databases">
        <authorList>
            <consortium name="Genome Consortium for Active Teaching"/>
            <person name="Sontag T.C."/>
            <person name="Newman J.D."/>
        </authorList>
    </citation>
    <scope>NUCLEOTIDE SEQUENCE [LARGE SCALE GENOMIC DNA]</scope>
    <source>
        <strain evidence="2 3">DSM 19056</strain>
    </source>
</reference>
<proteinExistence type="predicted"/>
<feature type="transmembrane region" description="Helical" evidence="1">
    <location>
        <begin position="12"/>
        <end position="36"/>
    </location>
</feature>
<dbReference type="EMBL" id="JASZ02000005">
    <property type="protein sequence ID" value="OWK98803.1"/>
    <property type="molecule type" value="Genomic_DNA"/>
</dbReference>
<reference evidence="2 3" key="2">
    <citation type="submission" date="2017-05" db="EMBL/GenBank/DDBJ databases">
        <title>Genome of Chryseobacterium haifense.</title>
        <authorList>
            <person name="Newman J.D."/>
        </authorList>
    </citation>
    <scope>NUCLEOTIDE SEQUENCE [LARGE SCALE GENOMIC DNA]</scope>
    <source>
        <strain evidence="2 3">DSM 19056</strain>
    </source>
</reference>
<feature type="transmembrane region" description="Helical" evidence="1">
    <location>
        <begin position="170"/>
        <end position="192"/>
    </location>
</feature>
<gene>
    <name evidence="2" type="ORF">AP75_03890</name>
</gene>
<sequence>MVIKRKKLGSQIHYFIIAMLFVFLSESLSLLGTILYGDSFRVNRINVVGVIILFFLSVFVYFYKTLENKRLKTIQLGIIGLDILNIIFSLIFIEDFFIYLPYPTYFVTIFLLLASVALFFFETFNSEKVLNIMDYYPFWIAISLVVLYVGMLPLMIISKNAMELSISRNIFLILLYTVNFTGYTIMLVGIFFSKKTNLNEDNH</sequence>
<feature type="transmembrane region" description="Helical" evidence="1">
    <location>
        <begin position="136"/>
        <end position="158"/>
    </location>
</feature>
<evidence type="ECO:0000313" key="3">
    <source>
        <dbReference type="Proteomes" id="UP000197587"/>
    </source>
</evidence>
<keyword evidence="3" id="KW-1185">Reference proteome</keyword>
<comment type="caution">
    <text evidence="2">The sequence shown here is derived from an EMBL/GenBank/DDBJ whole genome shotgun (WGS) entry which is preliminary data.</text>
</comment>
<organism evidence="2 3">
    <name type="scientific">Kaistella haifensis DSM 19056</name>
    <dbReference type="NCBI Taxonomy" id="1450526"/>
    <lineage>
        <taxon>Bacteria</taxon>
        <taxon>Pseudomonadati</taxon>
        <taxon>Bacteroidota</taxon>
        <taxon>Flavobacteriia</taxon>
        <taxon>Flavobacteriales</taxon>
        <taxon>Weeksellaceae</taxon>
        <taxon>Chryseobacterium group</taxon>
        <taxon>Kaistella</taxon>
    </lineage>
</organism>
<name>A0A246BAT5_9FLAO</name>
<dbReference type="AlphaFoldDB" id="A0A246BAT5"/>
<keyword evidence="1" id="KW-0812">Transmembrane</keyword>
<protein>
    <submittedName>
        <fullName evidence="2">Uncharacterized protein</fullName>
    </submittedName>
</protein>
<feature type="transmembrane region" description="Helical" evidence="1">
    <location>
        <begin position="42"/>
        <end position="62"/>
    </location>
</feature>
<feature type="transmembrane region" description="Helical" evidence="1">
    <location>
        <begin position="74"/>
        <end position="93"/>
    </location>
</feature>
<evidence type="ECO:0000313" key="2">
    <source>
        <dbReference type="EMBL" id="OWK98803.1"/>
    </source>
</evidence>
<evidence type="ECO:0000256" key="1">
    <source>
        <dbReference type="SAM" id="Phobius"/>
    </source>
</evidence>
<keyword evidence="1" id="KW-0472">Membrane</keyword>
<feature type="transmembrane region" description="Helical" evidence="1">
    <location>
        <begin position="105"/>
        <end position="124"/>
    </location>
</feature>